<comment type="caution">
    <text evidence="2">The sequence shown here is derived from an EMBL/GenBank/DDBJ whole genome shotgun (WGS) entry which is preliminary data.</text>
</comment>
<dbReference type="EMBL" id="NMUH01003202">
    <property type="protein sequence ID" value="MQM04364.1"/>
    <property type="molecule type" value="Genomic_DNA"/>
</dbReference>
<keyword evidence="3" id="KW-1185">Reference proteome</keyword>
<evidence type="ECO:0000256" key="1">
    <source>
        <dbReference type="SAM" id="MobiDB-lite"/>
    </source>
</evidence>
<protein>
    <submittedName>
        <fullName evidence="2">Uncharacterized protein</fullName>
    </submittedName>
</protein>
<organism evidence="2 3">
    <name type="scientific">Colocasia esculenta</name>
    <name type="common">Wild taro</name>
    <name type="synonym">Arum esculentum</name>
    <dbReference type="NCBI Taxonomy" id="4460"/>
    <lineage>
        <taxon>Eukaryota</taxon>
        <taxon>Viridiplantae</taxon>
        <taxon>Streptophyta</taxon>
        <taxon>Embryophyta</taxon>
        <taxon>Tracheophyta</taxon>
        <taxon>Spermatophyta</taxon>
        <taxon>Magnoliopsida</taxon>
        <taxon>Liliopsida</taxon>
        <taxon>Araceae</taxon>
        <taxon>Aroideae</taxon>
        <taxon>Colocasieae</taxon>
        <taxon>Colocasia</taxon>
    </lineage>
</organism>
<dbReference type="AlphaFoldDB" id="A0A843WJZ4"/>
<evidence type="ECO:0000313" key="2">
    <source>
        <dbReference type="EMBL" id="MQM04364.1"/>
    </source>
</evidence>
<name>A0A843WJZ4_COLES</name>
<dbReference type="Proteomes" id="UP000652761">
    <property type="component" value="Unassembled WGS sequence"/>
</dbReference>
<proteinExistence type="predicted"/>
<feature type="region of interest" description="Disordered" evidence="1">
    <location>
        <begin position="47"/>
        <end position="87"/>
    </location>
</feature>
<gene>
    <name evidence="2" type="ORF">Taro_037158</name>
</gene>
<reference evidence="2" key="1">
    <citation type="submission" date="2017-07" db="EMBL/GenBank/DDBJ databases">
        <title>Taro Niue Genome Assembly and Annotation.</title>
        <authorList>
            <person name="Atibalentja N."/>
            <person name="Keating K."/>
            <person name="Fields C.J."/>
        </authorList>
    </citation>
    <scope>NUCLEOTIDE SEQUENCE</scope>
    <source>
        <strain evidence="2">Niue_2</strain>
        <tissue evidence="2">Leaf</tissue>
    </source>
</reference>
<accession>A0A843WJZ4</accession>
<sequence>MVLPLYRDDRACVGVALPARAARAAKRVLREGVATLSESSLVNVWEPGLAGSESRGGPSPRSLSPISQSFSHQQRSKLQQQQKKKNK</sequence>
<feature type="compositionally biased region" description="Low complexity" evidence="1">
    <location>
        <begin position="51"/>
        <end position="67"/>
    </location>
</feature>
<evidence type="ECO:0000313" key="3">
    <source>
        <dbReference type="Proteomes" id="UP000652761"/>
    </source>
</evidence>